<evidence type="ECO:0000256" key="6">
    <source>
        <dbReference type="ARBA" id="ARBA00022927"/>
    </source>
</evidence>
<sequence length="1096" mass="121980">MSLLPPDIHAELSQLLQALQSPDNSIRSQAEEHLQNNWTATRPEVLLMGLAEQIQAAGDNATRSFSAVIFRRIASKTRKNETGESMDLFISLTKDQAAVIRQKILETLAAESERLVRNKISDAVAELARQYTENGDIWPELLGALFQLSQAPEPEKRENAFRVFATTPAIIEKQHEEAVLQAFQKGFKDEAVMVRLAAMEAFASFFRTISKKGQAKYYALIPDVLNILPPIKDSQDSDDLSKALLALIDLAESAPKMFKPLFQNLVQFSISVIQDKELENICRQNALELMATFADYAPSVCRKDPSYTNDMITQCLSLMTDLGEDDDDASEWMASDDFDQDESDQNHVAGEQTMDRLANKLGGQTILAPTFNWLPRMMTSMAWRDRHAALMAISAISEGCRDLMIGELSQVLDLVVPALRDPHPRVRWAGCNALGQMSTDFAPKMQTDYYDRVLKAIIPVLDSPEGRVKSHAAAALVNFCEEAEKATLEPYLDELLSHLFQLLQNEKRYVQEQALSTIATIADAAEAAFSKYYDTLMPLLVNVLQNQSEKEYRLLRAKAMECATLIALAVGKERLGQDAMTLVNLLANIQANITDADDPQAQYLMHCWGRMCRVLGSDFLPFLHNVMPPLLELAVAKADIQLLDDDDQVEQMQNEEGWELVPLKGKMIGIKTSTMDDKHMAIELLVVYAQVLEASFAPYVAEIMEKIALPGLAFFFHDPVRYISAKLVPQLLSSYKKAYGPQSNELRGLWSATVDKLLEVLTAEPAIDTLAEMYQCFYESVEVIGKDCLSTEHLSRFIDSVHSAIEDYKDRVAQRLEDKEGATAEDVEDEAEDTLMAIEDDQTLLSDMNKAFHAIFKNHGAAFLPAWERLMSTYEGFLTSNDPTQRQWGLCIMDDVLEYCGPESTRYANYITQPLIDGCRDPSPAIRQAAAYGIGVAAHRGGAPWAQFLGGSVPFLFQVTQVPDARNEDNVYATENACAAIAKILHYNASTVGDVQNVITQWVETLPVTNDEEAAPYAYAYLAELIDQRHPAVANQAGKIFVYIAQALEAETLVGQTANRVALATKGFLTSTGVDPTPLLQQFSPEAQRTIMGFFN</sequence>
<dbReference type="VEuPathDB" id="FungiDB:FOZG_03463"/>
<dbReference type="SMART" id="SM01349">
    <property type="entry name" value="TOG"/>
    <property type="match status" value="1"/>
</dbReference>
<evidence type="ECO:0000256" key="2">
    <source>
        <dbReference type="ARBA" id="ARBA00004496"/>
    </source>
</evidence>
<dbReference type="AlphaFoldDB" id="A0A420P1D5"/>
<keyword evidence="6" id="KW-0653">Protein transport</keyword>
<protein>
    <submittedName>
        <fullName evidence="9">Importin subunit beta-3</fullName>
    </submittedName>
</protein>
<dbReference type="Pfam" id="PF18816">
    <property type="entry name" value="Importin_rep_5"/>
    <property type="match status" value="1"/>
</dbReference>
<dbReference type="PANTHER" id="PTHR10527">
    <property type="entry name" value="IMPORTIN BETA"/>
    <property type="match status" value="1"/>
</dbReference>
<dbReference type="Pfam" id="PF13513">
    <property type="entry name" value="HEAT_EZ"/>
    <property type="match status" value="1"/>
</dbReference>
<accession>A0A420P1D5</accession>
<dbReference type="GO" id="GO:0006606">
    <property type="term" value="P:protein import into nucleus"/>
    <property type="evidence" value="ECO:0007669"/>
    <property type="project" value="InterPro"/>
</dbReference>
<dbReference type="Proteomes" id="UP000285084">
    <property type="component" value="Unassembled WGS sequence"/>
</dbReference>
<evidence type="ECO:0000256" key="1">
    <source>
        <dbReference type="ARBA" id="ARBA00004123"/>
    </source>
</evidence>
<dbReference type="InterPro" id="IPR041389">
    <property type="entry name" value="Importin_rep_6"/>
</dbReference>
<evidence type="ECO:0000259" key="8">
    <source>
        <dbReference type="PROSITE" id="PS50166"/>
    </source>
</evidence>
<evidence type="ECO:0000313" key="10">
    <source>
        <dbReference type="Proteomes" id="UP000285084"/>
    </source>
</evidence>
<dbReference type="EMBL" id="MRCX01000005">
    <property type="protein sequence ID" value="RKK86315.1"/>
    <property type="molecule type" value="Genomic_DNA"/>
</dbReference>
<dbReference type="VEuPathDB" id="FungiDB:FOXG_03726"/>
<evidence type="ECO:0000256" key="5">
    <source>
        <dbReference type="ARBA" id="ARBA00022737"/>
    </source>
</evidence>
<evidence type="ECO:0000256" key="7">
    <source>
        <dbReference type="ARBA" id="ARBA00023242"/>
    </source>
</evidence>
<dbReference type="InterPro" id="IPR040928">
    <property type="entry name" value="Importin_rep_5"/>
</dbReference>
<keyword evidence="7" id="KW-0539">Nucleus</keyword>
<comment type="caution">
    <text evidence="9">The sequence shown here is derived from an EMBL/GenBank/DDBJ whole genome shotgun (WGS) entry which is preliminary data.</text>
</comment>
<organism evidence="9 10">
    <name type="scientific">Fusarium oxysporum</name>
    <name type="common">Fusarium vascular wilt</name>
    <dbReference type="NCBI Taxonomy" id="5507"/>
    <lineage>
        <taxon>Eukaryota</taxon>
        <taxon>Fungi</taxon>
        <taxon>Dikarya</taxon>
        <taxon>Ascomycota</taxon>
        <taxon>Pezizomycotina</taxon>
        <taxon>Sordariomycetes</taxon>
        <taxon>Hypocreomycetidae</taxon>
        <taxon>Hypocreales</taxon>
        <taxon>Nectriaceae</taxon>
        <taxon>Fusarium</taxon>
        <taxon>Fusarium oxysporum species complex</taxon>
    </lineage>
</organism>
<dbReference type="InterPro" id="IPR041653">
    <property type="entry name" value="Importin_rep_4"/>
</dbReference>
<dbReference type="GO" id="GO:0005737">
    <property type="term" value="C:cytoplasm"/>
    <property type="evidence" value="ECO:0007669"/>
    <property type="project" value="UniProtKB-SubCell"/>
</dbReference>
<dbReference type="InterPro" id="IPR034085">
    <property type="entry name" value="TOG"/>
</dbReference>
<dbReference type="Pfam" id="PF25574">
    <property type="entry name" value="TPR_IMB1"/>
    <property type="match status" value="1"/>
</dbReference>
<dbReference type="GO" id="GO:0005634">
    <property type="term" value="C:nucleus"/>
    <property type="evidence" value="ECO:0007669"/>
    <property type="project" value="UniProtKB-SubCell"/>
</dbReference>
<dbReference type="PROSITE" id="PS50166">
    <property type="entry name" value="IMPORTIN_B_NT"/>
    <property type="match status" value="1"/>
</dbReference>
<dbReference type="VEuPathDB" id="FungiDB:FOC1_g10005924"/>
<dbReference type="Pfam" id="PF18829">
    <property type="entry name" value="Importin_rep_6"/>
    <property type="match status" value="1"/>
</dbReference>
<keyword evidence="5" id="KW-0677">Repeat</keyword>
<dbReference type="InterPro" id="IPR040122">
    <property type="entry name" value="Importin_beta"/>
</dbReference>
<dbReference type="Pfam" id="PF18808">
    <property type="entry name" value="Importin_rep_4"/>
    <property type="match status" value="1"/>
</dbReference>
<dbReference type="VEuPathDB" id="FungiDB:FOMG_03541"/>
<dbReference type="VEuPathDB" id="FungiDB:FOC4_g10003429"/>
<reference evidence="9 10" key="1">
    <citation type="journal article" date="2018" name="Sci. Rep.">
        <title>Characterisation of pathogen-specific regions and novel effector candidates in Fusarium oxysporum f. sp. cepae.</title>
        <authorList>
            <person name="Armitage A.D."/>
            <person name="Taylor A."/>
            <person name="Sobczyk M.K."/>
            <person name="Baxter L."/>
            <person name="Greenfield B.P."/>
            <person name="Bates H.J."/>
            <person name="Wilson F."/>
            <person name="Jackson A.C."/>
            <person name="Ott S."/>
            <person name="Harrison R.J."/>
            <person name="Clarkson J.P."/>
        </authorList>
    </citation>
    <scope>NUCLEOTIDE SEQUENCE [LARGE SCALE GENOMIC DNA]</scope>
    <source>
        <strain evidence="9 10">Fo_A13</strain>
    </source>
</reference>
<name>A0A420P1D5_FUSOX</name>
<feature type="domain" description="Importin N-terminal" evidence="8">
    <location>
        <begin position="30"/>
        <end position="110"/>
    </location>
</feature>
<dbReference type="VEuPathDB" id="FungiDB:FOIG_14436"/>
<dbReference type="InterPro" id="IPR011989">
    <property type="entry name" value="ARM-like"/>
</dbReference>
<proteinExistence type="predicted"/>
<comment type="subcellular location">
    <subcellularLocation>
        <location evidence="2">Cytoplasm</location>
    </subcellularLocation>
    <subcellularLocation>
        <location evidence="1">Nucleus</location>
    </subcellularLocation>
</comment>
<gene>
    <name evidence="9" type="ORF">BFJ69_g1266</name>
</gene>
<evidence type="ECO:0000256" key="4">
    <source>
        <dbReference type="ARBA" id="ARBA00022490"/>
    </source>
</evidence>
<dbReference type="InterPro" id="IPR057672">
    <property type="entry name" value="TPR_IPO4/5"/>
</dbReference>
<dbReference type="SUPFAM" id="SSF48371">
    <property type="entry name" value="ARM repeat"/>
    <property type="match status" value="1"/>
</dbReference>
<evidence type="ECO:0000256" key="3">
    <source>
        <dbReference type="ARBA" id="ARBA00022448"/>
    </source>
</evidence>
<dbReference type="OrthoDB" id="543373at2759"/>
<evidence type="ECO:0000313" key="9">
    <source>
        <dbReference type="EMBL" id="RKK86315.1"/>
    </source>
</evidence>
<dbReference type="Gene3D" id="1.25.10.10">
    <property type="entry name" value="Leucine-rich Repeat Variant"/>
    <property type="match status" value="1"/>
</dbReference>
<dbReference type="Pfam" id="PF25780">
    <property type="entry name" value="TPR_IPO5"/>
    <property type="match status" value="1"/>
</dbReference>
<dbReference type="InterPro" id="IPR001494">
    <property type="entry name" value="Importin-beta_N"/>
</dbReference>
<dbReference type="GO" id="GO:0031267">
    <property type="term" value="F:small GTPase binding"/>
    <property type="evidence" value="ECO:0007669"/>
    <property type="project" value="InterPro"/>
</dbReference>
<keyword evidence="3" id="KW-0813">Transport</keyword>
<keyword evidence="4" id="KW-0963">Cytoplasm</keyword>
<dbReference type="InterPro" id="IPR016024">
    <property type="entry name" value="ARM-type_fold"/>
</dbReference>
<dbReference type="VEuPathDB" id="FungiDB:HZS61_013911"/>
<dbReference type="InterPro" id="IPR058584">
    <property type="entry name" value="IMB1_TNPO1-like_TPR"/>
</dbReference>